<name>A0ABT4TS40_9ACTN</name>
<dbReference type="InterPro" id="IPR016167">
    <property type="entry name" value="FAD-bd_PCMH_sub1"/>
</dbReference>
<comment type="caution">
    <text evidence="5">The sequence shown here is derived from an EMBL/GenBank/DDBJ whole genome shotgun (WGS) entry which is preliminary data.</text>
</comment>
<protein>
    <submittedName>
        <fullName evidence="5">FAD binding domain-containing protein</fullName>
    </submittedName>
</protein>
<dbReference type="SMART" id="SM01092">
    <property type="entry name" value="CO_deh_flav_C"/>
    <property type="match status" value="1"/>
</dbReference>
<dbReference type="InterPro" id="IPR051312">
    <property type="entry name" value="Diverse_Substr_Oxidored"/>
</dbReference>
<dbReference type="InterPro" id="IPR016169">
    <property type="entry name" value="FAD-bd_PCMH_sub2"/>
</dbReference>
<dbReference type="InterPro" id="IPR002346">
    <property type="entry name" value="Mopterin_DH_FAD-bd"/>
</dbReference>
<keyword evidence="3" id="KW-0560">Oxidoreductase</keyword>
<dbReference type="EMBL" id="JAQFWP010000056">
    <property type="protein sequence ID" value="MDA2807510.1"/>
    <property type="molecule type" value="Genomic_DNA"/>
</dbReference>
<dbReference type="InterPro" id="IPR016166">
    <property type="entry name" value="FAD-bd_PCMH"/>
</dbReference>
<evidence type="ECO:0000256" key="1">
    <source>
        <dbReference type="ARBA" id="ARBA00022630"/>
    </source>
</evidence>
<dbReference type="InterPro" id="IPR005107">
    <property type="entry name" value="CO_DH_flav_C"/>
</dbReference>
<dbReference type="Gene3D" id="3.30.390.50">
    <property type="entry name" value="CO dehydrogenase flavoprotein, C-terminal domain"/>
    <property type="match status" value="1"/>
</dbReference>
<dbReference type="Pfam" id="PF00941">
    <property type="entry name" value="FAD_binding_5"/>
    <property type="match status" value="1"/>
</dbReference>
<gene>
    <name evidence="5" type="ORF">O4U47_23580</name>
</gene>
<dbReference type="SUPFAM" id="SSF55447">
    <property type="entry name" value="CO dehydrogenase flavoprotein C-terminal domain-like"/>
    <property type="match status" value="1"/>
</dbReference>
<sequence>MIPAPFAYLRPDSLGAAVAALAADEDAKALAGGQSLVPLLRFRLAAPTTVVDLSGVDGLRGVADDGDALRIGALTTHHEVVRDPLVAEHCALLAMAARTVADPAVRHRGTLGGSLAHADPAADLPAAVLALGAEMEVEGPDGARTVPASAFFADYLTTALEPGEVLAAVRVPKLTGWGFHYEKFSRTAQAWAVVGVAAAVRREDGAVAEARVGLASMAPVPVRAGEAERACGGAAGAEDLRAAGALAREAGSPPSDLNGGADYRRHLAGVLAGRALARAAGMEAVQA</sequence>
<dbReference type="Proteomes" id="UP001165685">
    <property type="component" value="Unassembled WGS sequence"/>
</dbReference>
<dbReference type="Gene3D" id="3.30.43.10">
    <property type="entry name" value="Uridine Diphospho-n-acetylenolpyruvylglucosamine Reductase, domain 2"/>
    <property type="match status" value="1"/>
</dbReference>
<dbReference type="RefSeq" id="WP_270680135.1">
    <property type="nucleotide sequence ID" value="NZ_JAQFWP010000056.1"/>
</dbReference>
<organism evidence="5 6">
    <name type="scientific">Nocardiopsis suaedae</name>
    <dbReference type="NCBI Taxonomy" id="3018444"/>
    <lineage>
        <taxon>Bacteria</taxon>
        <taxon>Bacillati</taxon>
        <taxon>Actinomycetota</taxon>
        <taxon>Actinomycetes</taxon>
        <taxon>Streptosporangiales</taxon>
        <taxon>Nocardiopsidaceae</taxon>
        <taxon>Nocardiopsis</taxon>
    </lineage>
</organism>
<dbReference type="InterPro" id="IPR036318">
    <property type="entry name" value="FAD-bd_PCMH-like_sf"/>
</dbReference>
<dbReference type="SUPFAM" id="SSF56176">
    <property type="entry name" value="FAD-binding/transporter-associated domain-like"/>
    <property type="match status" value="1"/>
</dbReference>
<reference evidence="5" key="1">
    <citation type="submission" date="2023-01" db="EMBL/GenBank/DDBJ databases">
        <title>Draft genome sequence of Nocardiopsis sp. LSu2-4 isolated from halophytes.</title>
        <authorList>
            <person name="Duangmal K."/>
            <person name="Chantavorakit T."/>
        </authorList>
    </citation>
    <scope>NUCLEOTIDE SEQUENCE</scope>
    <source>
        <strain evidence="5">LSu2-4</strain>
    </source>
</reference>
<accession>A0ABT4TS40</accession>
<keyword evidence="6" id="KW-1185">Reference proteome</keyword>
<dbReference type="Gene3D" id="3.30.465.10">
    <property type="match status" value="1"/>
</dbReference>
<dbReference type="PANTHER" id="PTHR42659">
    <property type="entry name" value="XANTHINE DEHYDROGENASE SUBUNIT C-RELATED"/>
    <property type="match status" value="1"/>
</dbReference>
<evidence type="ECO:0000256" key="3">
    <source>
        <dbReference type="ARBA" id="ARBA00023002"/>
    </source>
</evidence>
<evidence type="ECO:0000256" key="2">
    <source>
        <dbReference type="ARBA" id="ARBA00022827"/>
    </source>
</evidence>
<evidence type="ECO:0000259" key="4">
    <source>
        <dbReference type="PROSITE" id="PS51387"/>
    </source>
</evidence>
<dbReference type="Pfam" id="PF03450">
    <property type="entry name" value="CO_deh_flav_C"/>
    <property type="match status" value="1"/>
</dbReference>
<keyword evidence="2" id="KW-0274">FAD</keyword>
<evidence type="ECO:0000313" key="5">
    <source>
        <dbReference type="EMBL" id="MDA2807510.1"/>
    </source>
</evidence>
<dbReference type="InterPro" id="IPR036683">
    <property type="entry name" value="CO_DH_flav_C_dom_sf"/>
</dbReference>
<feature type="domain" description="FAD-binding PCMH-type" evidence="4">
    <location>
        <begin position="1"/>
        <end position="176"/>
    </location>
</feature>
<dbReference type="PANTHER" id="PTHR42659:SF2">
    <property type="entry name" value="XANTHINE DEHYDROGENASE SUBUNIT C-RELATED"/>
    <property type="match status" value="1"/>
</dbReference>
<evidence type="ECO:0000313" key="6">
    <source>
        <dbReference type="Proteomes" id="UP001165685"/>
    </source>
</evidence>
<proteinExistence type="predicted"/>
<dbReference type="PROSITE" id="PS51387">
    <property type="entry name" value="FAD_PCMH"/>
    <property type="match status" value="1"/>
</dbReference>
<keyword evidence="1" id="KW-0285">Flavoprotein</keyword>